<name>A0ABS4TI63_9PSEU</name>
<accession>A0ABS4TI63</accession>
<dbReference type="EMBL" id="JAGINW010000001">
    <property type="protein sequence ID" value="MBP2324036.1"/>
    <property type="molecule type" value="Genomic_DNA"/>
</dbReference>
<dbReference type="Proteomes" id="UP001519332">
    <property type="component" value="Unassembled WGS sequence"/>
</dbReference>
<reference evidence="1 2" key="1">
    <citation type="submission" date="2021-03" db="EMBL/GenBank/DDBJ databases">
        <title>Sequencing the genomes of 1000 actinobacteria strains.</title>
        <authorList>
            <person name="Klenk H.-P."/>
        </authorList>
    </citation>
    <scope>NUCLEOTIDE SEQUENCE [LARGE SCALE GENOMIC DNA]</scope>
    <source>
        <strain evidence="1 2">DSM 46670</strain>
    </source>
</reference>
<comment type="caution">
    <text evidence="1">The sequence shown here is derived from an EMBL/GenBank/DDBJ whole genome shotgun (WGS) entry which is preliminary data.</text>
</comment>
<keyword evidence="2" id="KW-1185">Reference proteome</keyword>
<gene>
    <name evidence="1" type="ORF">JOF56_004421</name>
</gene>
<sequence length="104" mass="11730">MAGNGGREQYPAYVADAAARERARLPKTAKLADPGSSRLREYARARWEDRWSPELISARLVTEFPGQPQMRVSHETIYQSLFVQGRGALRRELTQCLRTGRALG</sequence>
<organism evidence="1 2">
    <name type="scientific">Kibdelosporangium banguiense</name>
    <dbReference type="NCBI Taxonomy" id="1365924"/>
    <lineage>
        <taxon>Bacteria</taxon>
        <taxon>Bacillati</taxon>
        <taxon>Actinomycetota</taxon>
        <taxon>Actinomycetes</taxon>
        <taxon>Pseudonocardiales</taxon>
        <taxon>Pseudonocardiaceae</taxon>
        <taxon>Kibdelosporangium</taxon>
    </lineage>
</organism>
<proteinExistence type="predicted"/>
<evidence type="ECO:0000313" key="2">
    <source>
        <dbReference type="Proteomes" id="UP001519332"/>
    </source>
</evidence>
<protein>
    <submittedName>
        <fullName evidence="1">IS30 family transposase</fullName>
    </submittedName>
</protein>
<evidence type="ECO:0000313" key="1">
    <source>
        <dbReference type="EMBL" id="MBP2324036.1"/>
    </source>
</evidence>